<evidence type="ECO:0000256" key="1">
    <source>
        <dbReference type="SAM" id="Phobius"/>
    </source>
</evidence>
<proteinExistence type="predicted"/>
<evidence type="ECO:0000313" key="3">
    <source>
        <dbReference type="Proteomes" id="UP000199529"/>
    </source>
</evidence>
<dbReference type="STRING" id="418495.SAMN05216215_109713"/>
<sequence>MSQTEIMLLVVLVVACALVVTGVALIAVAAAFILAGLFTAALGFFFLTEVGR</sequence>
<keyword evidence="1" id="KW-0812">Transmembrane</keyword>
<reference evidence="3" key="1">
    <citation type="submission" date="2016-10" db="EMBL/GenBank/DDBJ databases">
        <authorList>
            <person name="Varghese N."/>
            <person name="Submissions S."/>
        </authorList>
    </citation>
    <scope>NUCLEOTIDE SEQUENCE [LARGE SCALE GENOMIC DNA]</scope>
    <source>
        <strain evidence="3">CGMCC 4.3530</strain>
    </source>
</reference>
<feature type="transmembrane region" description="Helical" evidence="1">
    <location>
        <begin position="7"/>
        <end position="26"/>
    </location>
</feature>
<dbReference type="Proteomes" id="UP000199529">
    <property type="component" value="Unassembled WGS sequence"/>
</dbReference>
<organism evidence="2 3">
    <name type="scientific">Saccharopolyspora shandongensis</name>
    <dbReference type="NCBI Taxonomy" id="418495"/>
    <lineage>
        <taxon>Bacteria</taxon>
        <taxon>Bacillati</taxon>
        <taxon>Actinomycetota</taxon>
        <taxon>Actinomycetes</taxon>
        <taxon>Pseudonocardiales</taxon>
        <taxon>Pseudonocardiaceae</taxon>
        <taxon>Saccharopolyspora</taxon>
    </lineage>
</organism>
<protein>
    <submittedName>
        <fullName evidence="2">Uncharacterized protein</fullName>
    </submittedName>
</protein>
<gene>
    <name evidence="2" type="ORF">SAMN05216215_109713</name>
</gene>
<evidence type="ECO:0000313" key="2">
    <source>
        <dbReference type="EMBL" id="SDZ55255.1"/>
    </source>
</evidence>
<keyword evidence="1" id="KW-0472">Membrane</keyword>
<name>A0A1H3U073_9PSEU</name>
<dbReference type="AlphaFoldDB" id="A0A1H3U073"/>
<keyword evidence="3" id="KW-1185">Reference proteome</keyword>
<feature type="transmembrane region" description="Helical" evidence="1">
    <location>
        <begin position="32"/>
        <end position="50"/>
    </location>
</feature>
<dbReference type="RefSeq" id="WP_177227053.1">
    <property type="nucleotide sequence ID" value="NZ_FNOK01000097.1"/>
</dbReference>
<accession>A0A1H3U073</accession>
<keyword evidence="1" id="KW-1133">Transmembrane helix</keyword>
<dbReference type="EMBL" id="FNOK01000097">
    <property type="protein sequence ID" value="SDZ55255.1"/>
    <property type="molecule type" value="Genomic_DNA"/>
</dbReference>